<evidence type="ECO:0000256" key="1">
    <source>
        <dbReference type="SAM" id="SignalP"/>
    </source>
</evidence>
<name>A0A2T4DSP1_9BACT</name>
<proteinExistence type="predicted"/>
<organism evidence="2 3">
    <name type="scientific">Marivirga lumbricoides</name>
    <dbReference type="NCBI Taxonomy" id="1046115"/>
    <lineage>
        <taxon>Bacteria</taxon>
        <taxon>Pseudomonadati</taxon>
        <taxon>Bacteroidota</taxon>
        <taxon>Cytophagia</taxon>
        <taxon>Cytophagales</taxon>
        <taxon>Marivirgaceae</taxon>
        <taxon>Marivirga</taxon>
    </lineage>
</organism>
<reference evidence="2 3" key="1">
    <citation type="submission" date="2018-03" db="EMBL/GenBank/DDBJ databases">
        <title>Cross-interface Injection: A General Nanoliter Liquid Handling Method Applied to Single Cells Genome Amplification Automated Nanoliter Liquid Handling Applied to Single Cell Multiple Displacement Amplification.</title>
        <authorList>
            <person name="Yun J."/>
            <person name="Xu P."/>
            <person name="Xu J."/>
            <person name="Dai X."/>
            <person name="Wang Y."/>
            <person name="Zheng X."/>
            <person name="Cao C."/>
            <person name="Yi Q."/>
            <person name="Zhu Y."/>
            <person name="Wang L."/>
            <person name="Dong Z."/>
            <person name="Huang Y."/>
            <person name="Huang L."/>
            <person name="Du W."/>
        </authorList>
    </citation>
    <scope>NUCLEOTIDE SEQUENCE [LARGE SCALE GENOMIC DNA]</scope>
    <source>
        <strain evidence="2 3">Z-D1-2</strain>
    </source>
</reference>
<feature type="chain" id="PRO_5015406141" evidence="1">
    <location>
        <begin position="25"/>
        <end position="1144"/>
    </location>
</feature>
<dbReference type="Proteomes" id="UP000240608">
    <property type="component" value="Unassembled WGS sequence"/>
</dbReference>
<gene>
    <name evidence="2" type="ORF">C9994_05470</name>
</gene>
<dbReference type="AlphaFoldDB" id="A0A2T4DSP1"/>
<keyword evidence="1" id="KW-0732">Signal</keyword>
<feature type="signal peptide" evidence="1">
    <location>
        <begin position="1"/>
        <end position="24"/>
    </location>
</feature>
<comment type="caution">
    <text evidence="2">The sequence shown here is derived from an EMBL/GenBank/DDBJ whole genome shotgun (WGS) entry which is preliminary data.</text>
</comment>
<accession>A0A2T4DSP1</accession>
<evidence type="ECO:0000313" key="2">
    <source>
        <dbReference type="EMBL" id="PTB96854.1"/>
    </source>
</evidence>
<dbReference type="EMBL" id="PYVU01000033">
    <property type="protein sequence ID" value="PTB96854.1"/>
    <property type="molecule type" value="Genomic_DNA"/>
</dbReference>
<sequence>MTKKTFKIVFFLIGLSVVAFSTKAQNFCFHTEQTAILLPDSVIVLPSSISVQADDNDSVPFQYDKTSHLLNIKAATPQSTYKVCFNYVLKKSTVVKAPLSISLYDSTVLFKEKLQKNNHTKSTQEMLGLSALNIEGAFLRSVSAGQHQSVFMHSVMDLSISGKISDDLMLQARLTDQQMPFEPEGNTQRLQDFDRVNVQLKHKNWSLQGGDIIIQSAPQAHFLRYNRQVQGIGISTPKLSFDSAISNTELVSSFSRSKAGMQLLQPIEGVLGPYRIKGPQNEPFIFLLAGSERVYLDGQLLQRGIENDYVIDYNAAEITFNASIYINKFSRIQIEFEYSDQQYSRNVTAFNHQQSFDRLSIRASVFQEADQPNRALYDLSFDDMQALSNLDANANVGRIPAVDRIGYQEGKILYGKKKVIEEGNEYDVYYYSSHRDSALYQVNFSLVGDNKGNYIIASSEQNAVVYEWVAPINDIPQGNYEPLKQVALPRKQRVLALGADYKLKNNDLISFDFASSEKTNNRFNPQASKNVGNAFSLAYKSNPRKLFSGKDFLYQYQLSYEYLDSAFLPVQIFRSVDFNRNWGVEQTGNYIAGREHLVGFGGKISNKSQHLTYQSYWREKENFGQGHQQNFQYQYMGNWKLNSDLFFMQSSGELNDTQWLKALMDLSYNRWKINPGYRFQSEKHSAFQQDSIISSFMNFNTHQIYLQKQDSSHWNFKISHDFRSDYQVFDHEFQLLEKSQTTQVTSGLNYGYNNGFTVTLLRRNIQAAHESSDAQDLYQGAVQWSAELWNGNIVQSLYYQTGTGRVLERNYFFREVARRMGTHSWSDLNGNGEQELNEFFEDQTEYGDRNFIKILSMGDDYQTAYVNTARYQLNLRTPNSWKKSSGLLRYAGRFSSQFQANLETKNLYDSWEKRMSPFMSNTGTKDVLSGKQFLKWNIFYNRGGKASLDFGITDSERKQLLMSGFEGNQIKAYQVSGSWNALSAWDIMATYRSGYNKSYSEVVAERDFSYSSQLINPQLHWQGSKNWRTILSYENHSKDSPDEVKGGNVTVDQLSMSNKFIQSSGGIFESKIGLVQVKSNLADNYSPLAYEMFEGLRAGRNYIWNVSLRQKIVGDLHMVLQYGGRKSTETSVIHNGSVQLSALF</sequence>
<protein>
    <submittedName>
        <fullName evidence="2">Uncharacterized protein</fullName>
    </submittedName>
</protein>
<evidence type="ECO:0000313" key="3">
    <source>
        <dbReference type="Proteomes" id="UP000240608"/>
    </source>
</evidence>